<accession>A0A9X3WL53</accession>
<evidence type="ECO:0000313" key="2">
    <source>
        <dbReference type="EMBL" id="MDC3420853.1"/>
    </source>
</evidence>
<evidence type="ECO:0000313" key="3">
    <source>
        <dbReference type="Proteomes" id="UP001145072"/>
    </source>
</evidence>
<gene>
    <name evidence="2" type="ORF">NC661_10775</name>
</gene>
<evidence type="ECO:0000259" key="1">
    <source>
        <dbReference type="PROSITE" id="PS50965"/>
    </source>
</evidence>
<dbReference type="EMBL" id="JAMQJZ010000007">
    <property type="protein sequence ID" value="MDC3420853.1"/>
    <property type="molecule type" value="Genomic_DNA"/>
</dbReference>
<dbReference type="Proteomes" id="UP001145072">
    <property type="component" value="Unassembled WGS sequence"/>
</dbReference>
<reference evidence="2" key="1">
    <citation type="submission" date="2022-06" db="EMBL/GenBank/DDBJ databases">
        <title>Aquibacillus sp. a new bacterium isolated from soil saline samples.</title>
        <authorList>
            <person name="Galisteo C."/>
            <person name="De La Haba R."/>
            <person name="Sanchez-Porro C."/>
            <person name="Ventosa A."/>
        </authorList>
    </citation>
    <scope>NUCLEOTIDE SEQUENCE</scope>
    <source>
        <strain evidence="2">JCM 12387</strain>
    </source>
</reference>
<sequence>MLLKTRSESDELLTFRYLSQRMDLSEKEEQYYLSLERGYQGECKFDEWLETRPTGGLILNDLLLEHNNTKFQIDSLMIRHPKVYMFEVKNHEGDYFVEGDRWFTRSGTEVKNPMIQVRRSETLLRQLLQTCNSNLHIESYLIFINPEFFLYQAKPDLPIIYHPQLNHFFEKLKKQPQHPNHRHMKLAQKLLDMHIHPSPFSNVPSYKYEDLKKGVLCRVCGQQINKINRAILKCPTCNHVEGLDKGVLRTIQEFQNLFSQKKLTKSSIYDWCNQTISDRSISRLLMNNFHCVRGGKNTYYELDRMNEEIKRQIE</sequence>
<dbReference type="Pfam" id="PF08378">
    <property type="entry name" value="NERD"/>
    <property type="match status" value="1"/>
</dbReference>
<dbReference type="RefSeq" id="WP_259872346.1">
    <property type="nucleotide sequence ID" value="NZ_JAMQJZ010000007.1"/>
</dbReference>
<organism evidence="2 3">
    <name type="scientific">Aquibacillus koreensis</name>
    <dbReference type="NCBI Taxonomy" id="279446"/>
    <lineage>
        <taxon>Bacteria</taxon>
        <taxon>Bacillati</taxon>
        <taxon>Bacillota</taxon>
        <taxon>Bacilli</taxon>
        <taxon>Bacillales</taxon>
        <taxon>Bacillaceae</taxon>
        <taxon>Aquibacillus</taxon>
    </lineage>
</organism>
<name>A0A9X3WL53_9BACI</name>
<proteinExistence type="predicted"/>
<dbReference type="PROSITE" id="PS50965">
    <property type="entry name" value="NERD"/>
    <property type="match status" value="1"/>
</dbReference>
<comment type="caution">
    <text evidence="2">The sequence shown here is derived from an EMBL/GenBank/DDBJ whole genome shotgun (WGS) entry which is preliminary data.</text>
</comment>
<protein>
    <submittedName>
        <fullName evidence="2">NERD domain-containing protein</fullName>
    </submittedName>
</protein>
<dbReference type="AlphaFoldDB" id="A0A9X3WL53"/>
<dbReference type="InterPro" id="IPR011528">
    <property type="entry name" value="NERD"/>
</dbReference>
<feature type="domain" description="NERD" evidence="1">
    <location>
        <begin position="37"/>
        <end position="147"/>
    </location>
</feature>
<keyword evidence="3" id="KW-1185">Reference proteome</keyword>